<evidence type="ECO:0000256" key="4">
    <source>
        <dbReference type="SAM" id="SignalP"/>
    </source>
</evidence>
<evidence type="ECO:0000313" key="5">
    <source>
        <dbReference type="EMBL" id="SET86923.1"/>
    </source>
</evidence>
<gene>
    <name evidence="5" type="ORF">SAMN04487962_1347</name>
</gene>
<keyword evidence="3 4" id="KW-0732">Signal</keyword>
<organism evidence="5 6">
    <name type="scientific">Marinobacter segnicrescens</name>
    <dbReference type="NCBI Taxonomy" id="430453"/>
    <lineage>
        <taxon>Bacteria</taxon>
        <taxon>Pseudomonadati</taxon>
        <taxon>Pseudomonadota</taxon>
        <taxon>Gammaproteobacteria</taxon>
        <taxon>Pseudomonadales</taxon>
        <taxon>Marinobacteraceae</taxon>
        <taxon>Marinobacter</taxon>
    </lineage>
</organism>
<dbReference type="Gene3D" id="3.40.190.170">
    <property type="entry name" value="Bacterial extracellular solute-binding protein, family 7"/>
    <property type="match status" value="1"/>
</dbReference>
<reference evidence="6" key="1">
    <citation type="submission" date="2016-10" db="EMBL/GenBank/DDBJ databases">
        <authorList>
            <person name="Varghese N."/>
            <person name="Submissions S."/>
        </authorList>
    </citation>
    <scope>NUCLEOTIDE SEQUENCE [LARGE SCALE GENOMIC DNA]</scope>
    <source>
        <strain evidence="6">CGMCC 1.6489</strain>
    </source>
</reference>
<feature type="signal peptide" evidence="4">
    <location>
        <begin position="1"/>
        <end position="28"/>
    </location>
</feature>
<dbReference type="SUPFAM" id="SSF53850">
    <property type="entry name" value="Periplasmic binding protein-like II"/>
    <property type="match status" value="1"/>
</dbReference>
<dbReference type="OrthoDB" id="7239472at2"/>
<proteinExistence type="inferred from homology"/>
<evidence type="ECO:0000256" key="2">
    <source>
        <dbReference type="ARBA" id="ARBA00022448"/>
    </source>
</evidence>
<dbReference type="Pfam" id="PF03480">
    <property type="entry name" value="DctP"/>
    <property type="match status" value="1"/>
</dbReference>
<evidence type="ECO:0000313" key="6">
    <source>
        <dbReference type="Proteomes" id="UP000198762"/>
    </source>
</evidence>
<protein>
    <submittedName>
        <fullName evidence="5">TRAP-type C4-dicarboxylate transport system, substrate-binding protein</fullName>
    </submittedName>
</protein>
<dbReference type="GO" id="GO:0055085">
    <property type="term" value="P:transmembrane transport"/>
    <property type="evidence" value="ECO:0007669"/>
    <property type="project" value="InterPro"/>
</dbReference>
<sequence>MPVSPRFRKALLPIALASGLAVTMTGQAKELSYALGFPPNSAADDAATTFANKLAEETGGEVTAKNYAMSLLNLAEMSDGVRDGIADIGNVLTPYFPRQYPHANMAAELTMLLALDSRAKGRQGMAYAGVMGEFLLLNCADCVQDFINQGQIYLPMGATPEYQLLCSSPIETPEDLKGKRLRVAGAQWSRWASHFGATSVSLSGNEVYEALEQGVVDCTVQSNPELGNFGLKDVVTDITVGIPGGVFSGGSVSVGLSPWQDLSAEHREDLLKAVSHLMADMTWRYQTYGDRDFKEARESGVNIHQPSEALVEASRDFVREDIPRIASNYTEQYGMTNADAKIETLRPIVEKWVKLMDEAKLEDAEDLAAIYWEEILSKVDVETYGQ</sequence>
<dbReference type="AlphaFoldDB" id="A0A1I0HRY8"/>
<dbReference type="Proteomes" id="UP000198762">
    <property type="component" value="Unassembled WGS sequence"/>
</dbReference>
<dbReference type="NCBIfam" id="NF037995">
    <property type="entry name" value="TRAP_S1"/>
    <property type="match status" value="1"/>
</dbReference>
<dbReference type="STRING" id="430453.SAMN04487962_1347"/>
<accession>A0A1I0HRY8</accession>
<evidence type="ECO:0000256" key="1">
    <source>
        <dbReference type="ARBA" id="ARBA00009023"/>
    </source>
</evidence>
<evidence type="ECO:0000256" key="3">
    <source>
        <dbReference type="ARBA" id="ARBA00022729"/>
    </source>
</evidence>
<dbReference type="CDD" id="cd13666">
    <property type="entry name" value="PBP2_TRAP_DctP_like_1"/>
    <property type="match status" value="1"/>
</dbReference>
<dbReference type="PANTHER" id="PTHR33376">
    <property type="match status" value="1"/>
</dbReference>
<dbReference type="InterPro" id="IPR038404">
    <property type="entry name" value="TRAP_DctP_sf"/>
</dbReference>
<feature type="chain" id="PRO_5011675262" evidence="4">
    <location>
        <begin position="29"/>
        <end position="386"/>
    </location>
</feature>
<dbReference type="InterPro" id="IPR018389">
    <property type="entry name" value="DctP_fam"/>
</dbReference>
<dbReference type="RefSeq" id="WP_091854835.1">
    <property type="nucleotide sequence ID" value="NZ_FOHZ01000034.1"/>
</dbReference>
<keyword evidence="6" id="KW-1185">Reference proteome</keyword>
<name>A0A1I0HRY8_9GAMM</name>
<dbReference type="PANTHER" id="PTHR33376:SF7">
    <property type="entry name" value="C4-DICARBOXYLATE-BINDING PROTEIN DCTB"/>
    <property type="match status" value="1"/>
</dbReference>
<comment type="similarity">
    <text evidence="1">Belongs to the bacterial solute-binding protein 7 family.</text>
</comment>
<keyword evidence="2" id="KW-0813">Transport</keyword>
<dbReference type="EMBL" id="FOHZ01000034">
    <property type="protein sequence ID" value="SET86923.1"/>
    <property type="molecule type" value="Genomic_DNA"/>
</dbReference>